<dbReference type="GO" id="GO:0003677">
    <property type="term" value="F:DNA binding"/>
    <property type="evidence" value="ECO:0007669"/>
    <property type="project" value="UniProtKB-KW"/>
</dbReference>
<feature type="non-terminal residue" evidence="1">
    <location>
        <position position="114"/>
    </location>
</feature>
<keyword evidence="1" id="KW-0371">Homeobox</keyword>
<evidence type="ECO:0000313" key="2">
    <source>
        <dbReference type="Proteomes" id="UP000077315"/>
    </source>
</evidence>
<accession>A0A163DB01</accession>
<dbReference type="GeneID" id="29003876"/>
<dbReference type="AlphaFoldDB" id="A0A163DB01"/>
<dbReference type="RefSeq" id="XP_018288110.1">
    <property type="nucleotide sequence ID" value="XM_018442970.1"/>
</dbReference>
<reference evidence="2" key="1">
    <citation type="submission" date="2015-06" db="EMBL/GenBank/DDBJ databases">
        <title>Expansion of signal transduction pathways in fungi by whole-genome duplication.</title>
        <authorList>
            <consortium name="DOE Joint Genome Institute"/>
            <person name="Corrochano L.M."/>
            <person name="Kuo A."/>
            <person name="Marcet-Houben M."/>
            <person name="Polaino S."/>
            <person name="Salamov A."/>
            <person name="Villalobos J.M."/>
            <person name="Alvarez M.I."/>
            <person name="Avalos J."/>
            <person name="Benito E.P."/>
            <person name="Benoit I."/>
            <person name="Burger G."/>
            <person name="Camino L.P."/>
            <person name="Canovas D."/>
            <person name="Cerda-Olmedo E."/>
            <person name="Cheng J.-F."/>
            <person name="Dominguez A."/>
            <person name="Elias M."/>
            <person name="Eslava A.P."/>
            <person name="Glaser F."/>
            <person name="Grimwood J."/>
            <person name="Gutierrez G."/>
            <person name="Heitman J."/>
            <person name="Henrissat B."/>
            <person name="Iturriaga E.A."/>
            <person name="Lang B.F."/>
            <person name="Lavin J.L."/>
            <person name="Lee S."/>
            <person name="Li W."/>
            <person name="Lindquist E."/>
            <person name="Lopez-Garcia S."/>
            <person name="Luque E.M."/>
            <person name="Marcos A.T."/>
            <person name="Martin J."/>
            <person name="McCluskey K."/>
            <person name="Medina H.R."/>
            <person name="Miralles-Duran A."/>
            <person name="Miyazaki A."/>
            <person name="Munoz-Torres E."/>
            <person name="Oguiza J.A."/>
            <person name="Ohm R."/>
            <person name="Olmedo M."/>
            <person name="Orejas M."/>
            <person name="Ortiz-Castellanos L."/>
            <person name="Pisabarro A.G."/>
            <person name="Rodriguez-Romero J."/>
            <person name="Ruiz-Herrera J."/>
            <person name="Ruiz-Vazquez R."/>
            <person name="Sanz C."/>
            <person name="Schackwitz W."/>
            <person name="Schmutz J."/>
            <person name="Shahriari M."/>
            <person name="Shelest E."/>
            <person name="Silva-Franco F."/>
            <person name="Soanes D."/>
            <person name="Syed K."/>
            <person name="Tagua V.G."/>
            <person name="Talbot N.J."/>
            <person name="Thon M."/>
            <person name="De vries R.P."/>
            <person name="Wiebenga A."/>
            <person name="Yadav J.S."/>
            <person name="Braun E.L."/>
            <person name="Baker S."/>
            <person name="Garre V."/>
            <person name="Horwitz B."/>
            <person name="Torres-Martinez S."/>
            <person name="Idnurm A."/>
            <person name="Herrera-Estrella A."/>
            <person name="Gabaldon T."/>
            <person name="Grigoriev I.V."/>
        </authorList>
    </citation>
    <scope>NUCLEOTIDE SEQUENCE [LARGE SCALE GENOMIC DNA]</scope>
    <source>
        <strain evidence="2">NRRL 1555(-)</strain>
    </source>
</reference>
<dbReference type="STRING" id="763407.A0A163DB01"/>
<dbReference type="VEuPathDB" id="FungiDB:PHYBLDRAFT_74041"/>
<dbReference type="InParanoid" id="A0A163DB01"/>
<keyword evidence="2" id="KW-1185">Reference proteome</keyword>
<dbReference type="EMBL" id="KV440989">
    <property type="protein sequence ID" value="OAD70070.1"/>
    <property type="molecule type" value="Genomic_DNA"/>
</dbReference>
<evidence type="ECO:0000313" key="1">
    <source>
        <dbReference type="EMBL" id="OAD70070.1"/>
    </source>
</evidence>
<dbReference type="Proteomes" id="UP000077315">
    <property type="component" value="Unassembled WGS sequence"/>
</dbReference>
<protein>
    <submittedName>
        <fullName evidence="1">Homeodomain-like DNA binding domain-containing transcription factor</fullName>
    </submittedName>
</protein>
<name>A0A163DB01_PHYB8</name>
<keyword evidence="1" id="KW-0238">DNA-binding</keyword>
<organism evidence="1 2">
    <name type="scientific">Phycomyces blakesleeanus (strain ATCC 8743b / DSM 1359 / FGSC 10004 / NBRC 33097 / NRRL 1555)</name>
    <dbReference type="NCBI Taxonomy" id="763407"/>
    <lineage>
        <taxon>Eukaryota</taxon>
        <taxon>Fungi</taxon>
        <taxon>Fungi incertae sedis</taxon>
        <taxon>Mucoromycota</taxon>
        <taxon>Mucoromycotina</taxon>
        <taxon>Mucoromycetes</taxon>
        <taxon>Mucorales</taxon>
        <taxon>Phycomycetaceae</taxon>
        <taxon>Phycomyces</taxon>
    </lineage>
</organism>
<gene>
    <name evidence="1" type="ORF">PHYBLDRAFT_74041</name>
</gene>
<proteinExistence type="predicted"/>
<sequence>MSPISRDKILSIEVELRHGKSIAEVAKIVGVLQTSVKRYQRKLNISTSVPGGRPAQINERLAHHIIYAFLNEEFMTTTEAERQLCDEGFAVKAPAIHTLLKASGFICTLESPPK</sequence>